<keyword evidence="8" id="KW-1185">Reference proteome</keyword>
<protein>
    <recommendedName>
        <fullName evidence="6">SWIM-type domain-containing protein</fullName>
    </recommendedName>
</protein>
<evidence type="ECO:0000256" key="5">
    <source>
        <dbReference type="SAM" id="MobiDB-lite"/>
    </source>
</evidence>
<evidence type="ECO:0000256" key="4">
    <source>
        <dbReference type="PROSITE-ProRule" id="PRU00325"/>
    </source>
</evidence>
<dbReference type="AlphaFoldDB" id="A0AAD4XKT0"/>
<evidence type="ECO:0000313" key="8">
    <source>
        <dbReference type="Proteomes" id="UP001202328"/>
    </source>
</evidence>
<dbReference type="SMART" id="SM00575">
    <property type="entry name" value="ZnF_PMZ"/>
    <property type="match status" value="1"/>
</dbReference>
<keyword evidence="1" id="KW-0479">Metal-binding</keyword>
<dbReference type="InterPro" id="IPR006564">
    <property type="entry name" value="Znf_PMZ"/>
</dbReference>
<proteinExistence type="predicted"/>
<gene>
    <name evidence="7" type="ORF">MKW98_030161</name>
</gene>
<name>A0AAD4XKT0_9MAGN</name>
<accession>A0AAD4XKT0</accession>
<dbReference type="Proteomes" id="UP001202328">
    <property type="component" value="Unassembled WGS sequence"/>
</dbReference>
<dbReference type="PANTHER" id="PTHR31973">
    <property type="entry name" value="POLYPROTEIN, PUTATIVE-RELATED"/>
    <property type="match status" value="1"/>
</dbReference>
<dbReference type="PANTHER" id="PTHR31973:SF187">
    <property type="entry name" value="MUTATOR TRANSPOSASE MUDRA PROTEIN"/>
    <property type="match status" value="1"/>
</dbReference>
<keyword evidence="2 4" id="KW-0863">Zinc-finger</keyword>
<evidence type="ECO:0000259" key="6">
    <source>
        <dbReference type="PROSITE" id="PS50966"/>
    </source>
</evidence>
<organism evidence="7 8">
    <name type="scientific">Papaver atlanticum</name>
    <dbReference type="NCBI Taxonomy" id="357466"/>
    <lineage>
        <taxon>Eukaryota</taxon>
        <taxon>Viridiplantae</taxon>
        <taxon>Streptophyta</taxon>
        <taxon>Embryophyta</taxon>
        <taxon>Tracheophyta</taxon>
        <taxon>Spermatophyta</taxon>
        <taxon>Magnoliopsida</taxon>
        <taxon>Ranunculales</taxon>
        <taxon>Papaveraceae</taxon>
        <taxon>Papaveroideae</taxon>
        <taxon>Papaver</taxon>
    </lineage>
</organism>
<dbReference type="GO" id="GO:0008270">
    <property type="term" value="F:zinc ion binding"/>
    <property type="evidence" value="ECO:0007669"/>
    <property type="project" value="UniProtKB-KW"/>
</dbReference>
<dbReference type="InterPro" id="IPR007527">
    <property type="entry name" value="Znf_SWIM"/>
</dbReference>
<evidence type="ECO:0000256" key="2">
    <source>
        <dbReference type="ARBA" id="ARBA00022771"/>
    </source>
</evidence>
<comment type="caution">
    <text evidence="7">The sequence shown here is derived from an EMBL/GenBank/DDBJ whole genome shotgun (WGS) entry which is preliminary data.</text>
</comment>
<dbReference type="PROSITE" id="PS50966">
    <property type="entry name" value="ZF_SWIM"/>
    <property type="match status" value="1"/>
</dbReference>
<evidence type="ECO:0000256" key="1">
    <source>
        <dbReference type="ARBA" id="ARBA00022723"/>
    </source>
</evidence>
<feature type="compositionally biased region" description="Polar residues" evidence="5">
    <location>
        <begin position="17"/>
        <end position="27"/>
    </location>
</feature>
<evidence type="ECO:0000256" key="3">
    <source>
        <dbReference type="ARBA" id="ARBA00022833"/>
    </source>
</evidence>
<reference evidence="7" key="1">
    <citation type="submission" date="2022-04" db="EMBL/GenBank/DDBJ databases">
        <title>A functionally conserved STORR gene fusion in Papaver species that diverged 16.8 million years ago.</title>
        <authorList>
            <person name="Catania T."/>
        </authorList>
    </citation>
    <scope>NUCLEOTIDE SEQUENCE</scope>
    <source>
        <strain evidence="7">S-188037</strain>
    </source>
</reference>
<dbReference type="Pfam" id="PF04434">
    <property type="entry name" value="SWIM"/>
    <property type="match status" value="1"/>
</dbReference>
<dbReference type="EMBL" id="JAJJMB010008884">
    <property type="protein sequence ID" value="KAI3919450.1"/>
    <property type="molecule type" value="Genomic_DNA"/>
</dbReference>
<feature type="domain" description="SWIM-type" evidence="6">
    <location>
        <begin position="337"/>
        <end position="369"/>
    </location>
</feature>
<feature type="region of interest" description="Disordered" evidence="5">
    <location>
        <begin position="16"/>
        <end position="37"/>
    </location>
</feature>
<sequence>MVADWNKCEDDMYFSEGYTSSENSTIPSDAEEEEDIPRLPRRRLNFANGVAGENLNVADEDAGVAWVTSIVLTYMKERLRTKPPIIRKMVLKKKKVKISYWIALRARHMCLEKIHGSCSYERSFRLVPELCHQIKANNPGTIAELNKPIMFFSDHEKGVNVAVTENFEGIEHNQRSCFRHIFHRMAQKFPGLDKVAWKLSESFNFNSFNAAMEELGRTNMEAKLWMEKHETSTWARHAFDHSVRCPLSFNIISLAFQNWLKELNCKPIITLVMEYENKLGDLMFKRRYAEMKHDGIVPRAEMNVETKKFFSSKYDVLPADVGEEWSVTHRSKAISTFQVNLTRRHCSCGEWAATGVPCVHVLAVLVHEGREDYNTFVDDFFTVERYRVAYDGIIQSLPDIDQWRKHPNPIVHPPPMIHMPN</sequence>
<keyword evidence="3" id="KW-0862">Zinc</keyword>
<evidence type="ECO:0000313" key="7">
    <source>
        <dbReference type="EMBL" id="KAI3919450.1"/>
    </source>
</evidence>